<dbReference type="GO" id="GO:0006212">
    <property type="term" value="P:uracil catabolic process"/>
    <property type="evidence" value="ECO:0007669"/>
    <property type="project" value="UniProtKB-UniRule"/>
</dbReference>
<sequence>MPDPIEVRKVPIESVTDASGLERLITDGVIEAHRVLAVIGKTEGNGGVNDYTRILADRAFREVLARHGHPAPDTVPLVWSGGTDGVLSPHATVFATTGDAPATDEPRLSVGVAMSDVILPEDIGRPAMVEKVAAGVREAMKIAGIDDPRDVHYVQTKTPLLTLATITDARTRGHDTAIDETGPSMDLSNSTTALGIAVALGEIEMPRADQIHKDLSLYSSVASCSSGVELDRAQIVLVGNVRGIGGRYRIGHSVMKDALDADGIWAAIRDSGIDLPERPHPSDLRGRLVNVFMKCEADPSGRVRGRRSVMLDDSDVHWHRQIKAAVGGVAAAVTGDPAVFVSVAAVHQGPSGGGPVAAIADLG</sequence>
<keyword evidence="3" id="KW-0460">Magnesium</keyword>
<dbReference type="Pfam" id="PF09663">
    <property type="entry name" value="Amido_AtzD_TrzD"/>
    <property type="match status" value="1"/>
</dbReference>
<feature type="binding site" evidence="3">
    <location>
        <position position="296"/>
    </location>
    <ligand>
        <name>Mg(2+)</name>
        <dbReference type="ChEBI" id="CHEBI:18420"/>
        <note>structural</note>
    </ligand>
</feature>
<dbReference type="STRING" id="46177.SAMN05660976_01495"/>
<feature type="active site" description="Nucleophile" evidence="3">
    <location>
        <position position="225"/>
    </location>
</feature>
<dbReference type="HAMAP" id="MF_01989">
    <property type="entry name" value="Cyc_amidohydrol"/>
    <property type="match status" value="1"/>
</dbReference>
<feature type="binding site" evidence="3">
    <location>
        <position position="53"/>
    </location>
    <ligand>
        <name>substrate</name>
    </ligand>
</feature>
<keyword evidence="5" id="KW-1185">Reference proteome</keyword>
<feature type="binding site" evidence="3">
    <location>
        <begin position="225"/>
        <end position="226"/>
    </location>
    <ligand>
        <name>substrate</name>
    </ligand>
</feature>
<protein>
    <recommendedName>
        <fullName evidence="3">Barbiturase</fullName>
        <ecNumber evidence="3">3.5.2.1</ecNumber>
    </recommendedName>
    <alternativeName>
        <fullName evidence="3">Barbituric acid hydrolase</fullName>
        <shortName evidence="3">BAH</shortName>
    </alternativeName>
</protein>
<feature type="binding site" evidence="3">
    <location>
        <position position="348"/>
    </location>
    <ligand>
        <name>Mg(2+)</name>
        <dbReference type="ChEBI" id="CHEBI:18420"/>
        <note>structural</note>
    </ligand>
</feature>
<dbReference type="InterPro" id="IPR043007">
    <property type="entry name" value="AtzD/Barbiturase_RUC"/>
</dbReference>
<name>A0A1H7L896_9ACTN</name>
<dbReference type="OrthoDB" id="569708at2"/>
<dbReference type="GO" id="GO:0046872">
    <property type="term" value="F:metal ion binding"/>
    <property type="evidence" value="ECO:0007669"/>
    <property type="project" value="UniProtKB-UniRule"/>
</dbReference>
<reference evidence="4 5" key="1">
    <citation type="submission" date="2016-10" db="EMBL/GenBank/DDBJ databases">
        <authorList>
            <person name="de Groot N.N."/>
        </authorList>
    </citation>
    <scope>NUCLEOTIDE SEQUENCE [LARGE SCALE GENOMIC DNA]</scope>
    <source>
        <strain evidence="4 5">DSM 43357</strain>
    </source>
</reference>
<comment type="domain">
    <text evidence="3">The monomer structure is formed from three repeating units (RUs) that share the same structure as one another. The monomer and the active site possess nearly threefold rotational symmetry, to the extent that the active site possesses three potential Ser-Lys catalytic dyads, but one of the 3 active site surfaces varies in composition suggesting it is involved in confering substrate specificity.</text>
</comment>
<feature type="binding site" evidence="3">
    <location>
        <begin position="80"/>
        <end position="81"/>
    </location>
    <ligand>
        <name>substrate</name>
    </ligand>
</feature>
<dbReference type="InterPro" id="IPR043006">
    <property type="entry name" value="AtzD/Barbiturase_RUB"/>
</dbReference>
<dbReference type="EMBL" id="FOBF01000003">
    <property type="protein sequence ID" value="SEK95273.1"/>
    <property type="molecule type" value="Genomic_DNA"/>
</dbReference>
<feature type="binding site" evidence="3">
    <location>
        <position position="350"/>
    </location>
    <ligand>
        <name>Mg(2+)</name>
        <dbReference type="ChEBI" id="CHEBI:18420"/>
        <note>structural</note>
    </ligand>
</feature>
<feature type="binding site" evidence="3">
    <location>
        <position position="353"/>
    </location>
    <ligand>
        <name>Mg(2+)</name>
        <dbReference type="ChEBI" id="CHEBI:18420"/>
        <note>structural</note>
    </ligand>
</feature>
<keyword evidence="3" id="KW-0479">Metal-binding</keyword>
<feature type="binding site" evidence="3">
    <location>
        <position position="323"/>
    </location>
    <ligand>
        <name>substrate</name>
    </ligand>
</feature>
<evidence type="ECO:0000313" key="4">
    <source>
        <dbReference type="EMBL" id="SEK95273.1"/>
    </source>
</evidence>
<dbReference type="GO" id="GO:0047694">
    <property type="term" value="F:barbiturase activity"/>
    <property type="evidence" value="ECO:0007669"/>
    <property type="project" value="UniProtKB-UniRule"/>
</dbReference>
<dbReference type="InterPro" id="IPR014086">
    <property type="entry name" value="AtzD/Barbiturase"/>
</dbReference>
<feature type="active site" evidence="3">
    <location>
        <position position="157"/>
    </location>
</feature>
<comment type="caution">
    <text evidence="3">Lacks conserved residue(s) required for the propagation of feature annotation.</text>
</comment>
<feature type="region of interest" description="RU A" evidence="3">
    <location>
        <begin position="1"/>
        <end position="100"/>
    </location>
</feature>
<gene>
    <name evidence="4" type="ORF">SAMN05660976_01495</name>
</gene>
<evidence type="ECO:0000256" key="1">
    <source>
        <dbReference type="ARBA" id="ARBA00010947"/>
    </source>
</evidence>
<dbReference type="Gene3D" id="3.30.1330.170">
    <property type="entry name" value="Cyanuric acid hydrolase/Barbiturase, RU A"/>
    <property type="match status" value="1"/>
</dbReference>
<comment type="function">
    <text evidence="3">Responsible for the hydrolysis of barbituric acid (2,4,6-trihydroxy-1,3-pyrimidine), an intermediate in the oxidative catabolism of pyrimidines. Catalyzes the hydrolytic opening of the pyrimidine ring of barbituric acid to yield ureidomalonic acid.</text>
</comment>
<organism evidence="4 5">
    <name type="scientific">Nonomuraea pusilla</name>
    <dbReference type="NCBI Taxonomy" id="46177"/>
    <lineage>
        <taxon>Bacteria</taxon>
        <taxon>Bacillati</taxon>
        <taxon>Actinomycetota</taxon>
        <taxon>Actinomycetes</taxon>
        <taxon>Streptosporangiales</taxon>
        <taxon>Streptosporangiaceae</taxon>
        <taxon>Nonomuraea</taxon>
    </lineage>
</organism>
<keyword evidence="2 3" id="KW-0378">Hydrolase</keyword>
<feature type="site" description="Important for substrate specificity" evidence="3">
    <location>
        <position position="319"/>
    </location>
</feature>
<feature type="binding site" evidence="3">
    <location>
        <begin position="342"/>
        <end position="343"/>
    </location>
    <ligand>
        <name>substrate</name>
    </ligand>
</feature>
<evidence type="ECO:0000256" key="3">
    <source>
        <dbReference type="HAMAP-Rule" id="MF_01989"/>
    </source>
</evidence>
<dbReference type="Gene3D" id="3.30.1330.180">
    <property type="entry name" value="Cyanuric acid hydrolase/Barbiturase, RU B"/>
    <property type="match status" value="1"/>
</dbReference>
<comment type="similarity">
    <text evidence="1 3">Belongs to the cyclic amide hydrolase (CyAH) family.</text>
</comment>
<dbReference type="InterPro" id="IPR043008">
    <property type="entry name" value="AtzD/Barbiturase_RUA"/>
</dbReference>
<dbReference type="EC" id="3.5.2.1" evidence="3"/>
<proteinExistence type="inferred from homology"/>
<accession>A0A1H7L896</accession>
<feature type="region of interest" description="RU C" evidence="3">
    <location>
        <begin position="248"/>
        <end position="363"/>
    </location>
</feature>
<feature type="binding site" evidence="3">
    <location>
        <position position="189"/>
    </location>
    <ligand>
        <name>substrate</name>
    </ligand>
</feature>
<feature type="binding site" evidence="3">
    <location>
        <position position="345"/>
    </location>
    <ligand>
        <name>Mg(2+)</name>
        <dbReference type="ChEBI" id="CHEBI:18420"/>
        <note>structural</note>
    </ligand>
</feature>
<evidence type="ECO:0000256" key="2">
    <source>
        <dbReference type="ARBA" id="ARBA00022801"/>
    </source>
</evidence>
<dbReference type="RefSeq" id="WP_055505831.1">
    <property type="nucleotide sequence ID" value="NZ_BBZG01000003.1"/>
</dbReference>
<dbReference type="UniPathway" id="UPA00582">
    <property type="reaction ID" value="UER00644"/>
</dbReference>
<dbReference type="AlphaFoldDB" id="A0A1H7L896"/>
<evidence type="ECO:0000313" key="5">
    <source>
        <dbReference type="Proteomes" id="UP000198953"/>
    </source>
</evidence>
<dbReference type="Gene3D" id="3.30.1330.160">
    <property type="entry name" value="Cyanuric acid hydrolase/Barbituras, RU C"/>
    <property type="match status" value="1"/>
</dbReference>
<comment type="subunit">
    <text evidence="3">Homotetramer.</text>
</comment>
<comment type="catalytic activity">
    <reaction evidence="3">
        <text>barbiturate + H2O = 3-oxo-3-ureidopropanoate</text>
        <dbReference type="Rhea" id="RHEA:18653"/>
        <dbReference type="ChEBI" id="CHEBI:15377"/>
        <dbReference type="ChEBI" id="CHEBI:58775"/>
        <dbReference type="ChEBI" id="CHEBI:77938"/>
        <dbReference type="EC" id="3.5.2.1"/>
    </reaction>
</comment>
<feature type="binding site" evidence="3">
    <location>
        <position position="349"/>
    </location>
    <ligand>
        <name>Mg(2+)</name>
        <dbReference type="ChEBI" id="CHEBI:18420"/>
        <note>structural</note>
    </ligand>
</feature>
<dbReference type="NCBIfam" id="TIGR02714">
    <property type="entry name" value="amido_AtzD_TrzD"/>
    <property type="match status" value="1"/>
</dbReference>
<dbReference type="Proteomes" id="UP000198953">
    <property type="component" value="Unassembled WGS sequence"/>
</dbReference>
<comment type="pathway">
    <text evidence="3">Pyrimidine metabolism; uracil degradation via oxidative pathway; malonate and urea from uracil: step 2/3.</text>
</comment>
<comment type="activity regulation">
    <text evidence="3">Inhibited by cyanuric acid.</text>
</comment>